<keyword evidence="1" id="KW-0812">Transmembrane</keyword>
<organism evidence="3 4">
    <name type="scientific">Microbacterium telephonicum</name>
    <dbReference type="NCBI Taxonomy" id="1714841"/>
    <lineage>
        <taxon>Bacteria</taxon>
        <taxon>Bacillati</taxon>
        <taxon>Actinomycetota</taxon>
        <taxon>Actinomycetes</taxon>
        <taxon>Micrococcales</taxon>
        <taxon>Microbacteriaceae</taxon>
        <taxon>Microbacterium</taxon>
    </lineage>
</organism>
<dbReference type="SUPFAM" id="SSF53474">
    <property type="entry name" value="alpha/beta-Hydrolases"/>
    <property type="match status" value="1"/>
</dbReference>
<evidence type="ECO:0000259" key="2">
    <source>
        <dbReference type="Pfam" id="PF12146"/>
    </source>
</evidence>
<comment type="caution">
    <text evidence="3">The sequence shown here is derived from an EMBL/GenBank/DDBJ whole genome shotgun (WGS) entry which is preliminary data.</text>
</comment>
<dbReference type="GO" id="GO:0004177">
    <property type="term" value="F:aminopeptidase activity"/>
    <property type="evidence" value="ECO:0007669"/>
    <property type="project" value="UniProtKB-KW"/>
</dbReference>
<dbReference type="RefSeq" id="WP_121058672.1">
    <property type="nucleotide sequence ID" value="NZ_RCDB01000002.1"/>
</dbReference>
<feature type="domain" description="Serine aminopeptidase S33" evidence="2">
    <location>
        <begin position="171"/>
        <end position="294"/>
    </location>
</feature>
<dbReference type="Pfam" id="PF12146">
    <property type="entry name" value="Hydrolase_4"/>
    <property type="match status" value="1"/>
</dbReference>
<gene>
    <name evidence="3" type="ORF">C7474_1592</name>
</gene>
<dbReference type="PANTHER" id="PTHR43358:SF4">
    <property type="entry name" value="ALPHA_BETA HYDROLASE FOLD-1 DOMAIN-CONTAINING PROTEIN"/>
    <property type="match status" value="1"/>
</dbReference>
<keyword evidence="3" id="KW-0378">Hydrolase</keyword>
<sequence length="411" mass="44308">MNGPRRADPLGVTPASYRAFRAALLALAAAVLALSSMTALLSVRMARRVVLPARRRADTKIVGVDVTAQTITLSRTPDTELPGRYGLFTAGSADYVKVGSVLSSDAHTVTRKLLTHIPADARLAPDAAFSGWYYDHPEQLHLPFRAELVGAPVGPCPAWIFPADGGDDTWVIQIHGRGTTRAECLRAVPVFQARGISSMVVSYRNDGQAPRSRSGSYALGATEWRDVDAAIGLARRRGARRILLMGWSMGGAIALQLALQSAHRDLIQGVVLESPVVDWRIVLAFQAKLNRVPQPVAEMAIGALGAEWASHVTGAGAPIPFDRLDVVARAGELRHPILLLHSDDDGFVPSDASHELLAARPDLVEMQVFDVARHTKLWNYDQDRWTAVITSWLGRHGFGTAPAAPASRVDG</sequence>
<dbReference type="InterPro" id="IPR022742">
    <property type="entry name" value="Hydrolase_4"/>
</dbReference>
<keyword evidence="3" id="KW-0031">Aminopeptidase</keyword>
<keyword evidence="1" id="KW-0472">Membrane</keyword>
<dbReference type="InterPro" id="IPR052920">
    <property type="entry name" value="DNA-binding_regulatory"/>
</dbReference>
<keyword evidence="3" id="KW-0645">Protease</keyword>
<feature type="transmembrane region" description="Helical" evidence="1">
    <location>
        <begin position="20"/>
        <end position="46"/>
    </location>
</feature>
<evidence type="ECO:0000313" key="3">
    <source>
        <dbReference type="EMBL" id="RLK49438.1"/>
    </source>
</evidence>
<dbReference type="PANTHER" id="PTHR43358">
    <property type="entry name" value="ALPHA/BETA-HYDROLASE"/>
    <property type="match status" value="1"/>
</dbReference>
<dbReference type="EMBL" id="RCDB01000002">
    <property type="protein sequence ID" value="RLK49438.1"/>
    <property type="molecule type" value="Genomic_DNA"/>
</dbReference>
<keyword evidence="4" id="KW-1185">Reference proteome</keyword>
<evidence type="ECO:0000256" key="1">
    <source>
        <dbReference type="SAM" id="Phobius"/>
    </source>
</evidence>
<dbReference type="Gene3D" id="3.40.50.1820">
    <property type="entry name" value="alpha/beta hydrolase"/>
    <property type="match status" value="1"/>
</dbReference>
<name>A0A498CAL7_9MICO</name>
<accession>A0A498CAL7</accession>
<protein>
    <submittedName>
        <fullName evidence="3">Serine aminopeptidase S33 family</fullName>
    </submittedName>
</protein>
<dbReference type="Proteomes" id="UP000273158">
    <property type="component" value="Unassembled WGS sequence"/>
</dbReference>
<dbReference type="OrthoDB" id="8111537at2"/>
<dbReference type="AlphaFoldDB" id="A0A498CAL7"/>
<keyword evidence="1" id="KW-1133">Transmembrane helix</keyword>
<evidence type="ECO:0000313" key="4">
    <source>
        <dbReference type="Proteomes" id="UP000273158"/>
    </source>
</evidence>
<reference evidence="3 4" key="1">
    <citation type="journal article" date="2015" name="Stand. Genomic Sci.">
        <title>Genomic Encyclopedia of Bacterial and Archaeal Type Strains, Phase III: the genomes of soil and plant-associated and newly described type strains.</title>
        <authorList>
            <person name="Whitman W.B."/>
            <person name="Woyke T."/>
            <person name="Klenk H.P."/>
            <person name="Zhou Y."/>
            <person name="Lilburn T.G."/>
            <person name="Beck B.J."/>
            <person name="De Vos P."/>
            <person name="Vandamme P."/>
            <person name="Eisen J.A."/>
            <person name="Garrity G."/>
            <person name="Hugenholtz P."/>
            <person name="Kyrpides N.C."/>
        </authorList>
    </citation>
    <scope>NUCLEOTIDE SEQUENCE [LARGE SCALE GENOMIC DNA]</scope>
    <source>
        <strain evidence="3 4">S2T63</strain>
    </source>
</reference>
<proteinExistence type="predicted"/>
<dbReference type="InterPro" id="IPR029058">
    <property type="entry name" value="AB_hydrolase_fold"/>
</dbReference>